<protein>
    <recommendedName>
        <fullName evidence="3">GtrA-like protein domain-containing protein</fullName>
    </recommendedName>
</protein>
<dbReference type="Proteomes" id="UP001303408">
    <property type="component" value="Chromosome"/>
</dbReference>
<evidence type="ECO:0008006" key="3">
    <source>
        <dbReference type="Google" id="ProtNLM"/>
    </source>
</evidence>
<gene>
    <name evidence="2" type="ORF">RN607_13910</name>
</gene>
<reference evidence="2" key="1">
    <citation type="submission" date="2023-09" db="EMBL/GenBank/DDBJ databases">
        <title>Demequina sp. a novel bacteria isolated from Capsicum annuum.</title>
        <authorList>
            <person name="Humaira Z."/>
            <person name="Lee J."/>
            <person name="Cho D."/>
        </authorList>
    </citation>
    <scope>NUCLEOTIDE SEQUENCE</scope>
    <source>
        <strain evidence="2">PMTSA13</strain>
    </source>
</reference>
<feature type="transmembrane region" description="Helical" evidence="1">
    <location>
        <begin position="119"/>
        <end position="144"/>
    </location>
</feature>
<accession>A0AA96FEV3</accession>
<dbReference type="AlphaFoldDB" id="A0AA96FEV3"/>
<keyword evidence="1" id="KW-1133">Transmembrane helix</keyword>
<evidence type="ECO:0000313" key="2">
    <source>
        <dbReference type="EMBL" id="WNM27281.1"/>
    </source>
</evidence>
<keyword evidence="1" id="KW-0472">Membrane</keyword>
<organism evidence="2">
    <name type="scientific">Demequina capsici</name>
    <dbReference type="NCBI Taxonomy" id="3075620"/>
    <lineage>
        <taxon>Bacteria</taxon>
        <taxon>Bacillati</taxon>
        <taxon>Actinomycetota</taxon>
        <taxon>Actinomycetes</taxon>
        <taxon>Micrococcales</taxon>
        <taxon>Demequinaceae</taxon>
        <taxon>Demequina</taxon>
    </lineage>
</organism>
<dbReference type="RefSeq" id="WP_313543238.1">
    <property type="nucleotide sequence ID" value="NZ_CP134880.1"/>
</dbReference>
<proteinExistence type="predicted"/>
<feature type="transmembrane region" description="Helical" evidence="1">
    <location>
        <begin position="156"/>
        <end position="177"/>
    </location>
</feature>
<feature type="transmembrane region" description="Helical" evidence="1">
    <location>
        <begin position="87"/>
        <end position="107"/>
    </location>
</feature>
<name>A0AA96FEV3_9MICO</name>
<feature type="transmembrane region" description="Helical" evidence="1">
    <location>
        <begin position="30"/>
        <end position="52"/>
    </location>
</feature>
<dbReference type="EMBL" id="CP134880">
    <property type="protein sequence ID" value="WNM27281.1"/>
    <property type="molecule type" value="Genomic_DNA"/>
</dbReference>
<sequence length="198" mass="21922">MQLTHGIVGRWQRFAESHALIAEMAKFSGLSFLVAALQYLLLTFLPVLLFTYTGWGETPAQLLHVTLGPIDTYVFDYPVTGDALGGLSYFVAFVLMLVISQGVNFPLQRNVTFKSHGNVWFQLAWYAVALVLITMACSLLMSLYVPFLAAHLDPAIYNLAVTVINGGVQLVIYFPVFKIIFPADKARESADERELVAA</sequence>
<dbReference type="KEGG" id="dcp:RN607_13910"/>
<evidence type="ECO:0000256" key="1">
    <source>
        <dbReference type="SAM" id="Phobius"/>
    </source>
</evidence>
<keyword evidence="1" id="KW-0812">Transmembrane</keyword>